<dbReference type="PROSITE" id="PS51257">
    <property type="entry name" value="PROKAR_LIPOPROTEIN"/>
    <property type="match status" value="1"/>
</dbReference>
<gene>
    <name evidence="3" type="ORF">GCM10009716_22070</name>
</gene>
<feature type="compositionally biased region" description="Low complexity" evidence="1">
    <location>
        <begin position="41"/>
        <end position="53"/>
    </location>
</feature>
<evidence type="ECO:0000256" key="1">
    <source>
        <dbReference type="SAM" id="MobiDB-lite"/>
    </source>
</evidence>
<name>A0ABN2P3R2_9ACTN</name>
<feature type="region of interest" description="Disordered" evidence="1">
    <location>
        <begin position="28"/>
        <end position="65"/>
    </location>
</feature>
<dbReference type="Proteomes" id="UP001501303">
    <property type="component" value="Unassembled WGS sequence"/>
</dbReference>
<evidence type="ECO:0000256" key="2">
    <source>
        <dbReference type="SAM" id="SignalP"/>
    </source>
</evidence>
<keyword evidence="2" id="KW-0732">Signal</keyword>
<dbReference type="RefSeq" id="WP_344260963.1">
    <property type="nucleotide sequence ID" value="NZ_BAAAMJ010000018.1"/>
</dbReference>
<evidence type="ECO:0000313" key="3">
    <source>
        <dbReference type="EMBL" id="GAA1911697.1"/>
    </source>
</evidence>
<evidence type="ECO:0000313" key="4">
    <source>
        <dbReference type="Proteomes" id="UP001501303"/>
    </source>
</evidence>
<organism evidence="3 4">
    <name type="scientific">Streptomyces sodiiphilus</name>
    <dbReference type="NCBI Taxonomy" id="226217"/>
    <lineage>
        <taxon>Bacteria</taxon>
        <taxon>Bacillati</taxon>
        <taxon>Actinomycetota</taxon>
        <taxon>Actinomycetes</taxon>
        <taxon>Kitasatosporales</taxon>
        <taxon>Streptomycetaceae</taxon>
        <taxon>Streptomyces</taxon>
    </lineage>
</organism>
<feature type="chain" id="PRO_5046372581" evidence="2">
    <location>
        <begin position="24"/>
        <end position="65"/>
    </location>
</feature>
<accession>A0ABN2P3R2</accession>
<proteinExistence type="predicted"/>
<protein>
    <submittedName>
        <fullName evidence="3">Uncharacterized protein</fullName>
    </submittedName>
</protein>
<dbReference type="EMBL" id="BAAAMJ010000018">
    <property type="protein sequence ID" value="GAA1911697.1"/>
    <property type="molecule type" value="Genomic_DNA"/>
</dbReference>
<comment type="caution">
    <text evidence="3">The sequence shown here is derived from an EMBL/GenBank/DDBJ whole genome shotgun (WGS) entry which is preliminary data.</text>
</comment>
<feature type="signal peptide" evidence="2">
    <location>
        <begin position="1"/>
        <end position="23"/>
    </location>
</feature>
<keyword evidence="4" id="KW-1185">Reference proteome</keyword>
<reference evidence="3 4" key="1">
    <citation type="journal article" date="2019" name="Int. J. Syst. Evol. Microbiol.">
        <title>The Global Catalogue of Microorganisms (GCM) 10K type strain sequencing project: providing services to taxonomists for standard genome sequencing and annotation.</title>
        <authorList>
            <consortium name="The Broad Institute Genomics Platform"/>
            <consortium name="The Broad Institute Genome Sequencing Center for Infectious Disease"/>
            <person name="Wu L."/>
            <person name="Ma J."/>
        </authorList>
    </citation>
    <scope>NUCLEOTIDE SEQUENCE [LARGE SCALE GENOMIC DNA]</scope>
    <source>
        <strain evidence="3 4">JCM 13581</strain>
    </source>
</reference>
<sequence>MRLTRGTRAAAAAVVTVVGLGMAGCPGDGDSMATEPDATHLDLGGPEGPEAGLGLTGVGRSLPGD</sequence>